<dbReference type="EMBL" id="CP090958">
    <property type="protein sequence ID" value="WGW11862.1"/>
    <property type="molecule type" value="Genomic_DNA"/>
</dbReference>
<feature type="region of interest" description="Disordered" evidence="1">
    <location>
        <begin position="1"/>
        <end position="35"/>
    </location>
</feature>
<sequence length="158" mass="17064">MADDETTSQEEQVVELGPAIAQLSDQSTDEDELSTKEQELLTTDQTKKVTVDPESGVVESVVAIAGPAALTPTRSNCSNNRPCWIGNVPSFNFGFAGTGTAKGTWPSRGAFNSRNRDARICWTTKISGPTICTSRMGHNTEYNFNGARNVTGKSVRLY</sequence>
<gene>
    <name evidence="2" type="ORF">LWF01_17510</name>
</gene>
<evidence type="ECO:0000256" key="1">
    <source>
        <dbReference type="SAM" id="MobiDB-lite"/>
    </source>
</evidence>
<proteinExistence type="predicted"/>
<dbReference type="RefSeq" id="WP_349638656.1">
    <property type="nucleotide sequence ID" value="NZ_CP090958.1"/>
</dbReference>
<name>A0ABY8QSE1_9MICO</name>
<reference evidence="2 3" key="1">
    <citation type="submission" date="2023-05" db="EMBL/GenBank/DDBJ databases">
        <title>Lithophilousrod everest ZFBP1038 complete genpme.</title>
        <authorList>
            <person name="Tian M."/>
        </authorList>
    </citation>
    <scope>NUCLEOTIDE SEQUENCE [LARGE SCALE GENOMIC DNA]</scope>
    <source>
        <strain evidence="2 3">ZFBP1038</strain>
    </source>
</reference>
<organism evidence="2 3">
    <name type="scientific">Saxibacter everestensis</name>
    <dbReference type="NCBI Taxonomy" id="2909229"/>
    <lineage>
        <taxon>Bacteria</taxon>
        <taxon>Bacillati</taxon>
        <taxon>Actinomycetota</taxon>
        <taxon>Actinomycetes</taxon>
        <taxon>Micrococcales</taxon>
        <taxon>Brevibacteriaceae</taxon>
        <taxon>Saxibacter</taxon>
    </lineage>
</organism>
<evidence type="ECO:0000313" key="2">
    <source>
        <dbReference type="EMBL" id="WGW11862.1"/>
    </source>
</evidence>
<accession>A0ABY8QSE1</accession>
<keyword evidence="3" id="KW-1185">Reference proteome</keyword>
<evidence type="ECO:0000313" key="3">
    <source>
        <dbReference type="Proteomes" id="UP001209083"/>
    </source>
</evidence>
<protein>
    <submittedName>
        <fullName evidence="2">Uncharacterized protein</fullName>
    </submittedName>
</protein>
<dbReference type="Proteomes" id="UP001209083">
    <property type="component" value="Chromosome"/>
</dbReference>